<feature type="transmembrane region" description="Helical" evidence="7">
    <location>
        <begin position="192"/>
        <end position="211"/>
    </location>
</feature>
<reference evidence="9 11" key="1">
    <citation type="journal article" date="2015" name="Biotechnol. Bioeng.">
        <title>Genome sequence and phenotypic characterization of Caulobacter segnis.</title>
        <authorList>
            <person name="Patel S."/>
            <person name="Fletcher B."/>
            <person name="Scott D.C."/>
            <person name="Ely B."/>
        </authorList>
    </citation>
    <scope>NUCLEOTIDE SEQUENCE [LARGE SCALE GENOMIC DNA]</scope>
    <source>
        <strain evidence="9 11">PS02</strain>
    </source>
</reference>
<evidence type="ECO:0000313" key="11">
    <source>
        <dbReference type="Proteomes" id="UP000077384"/>
    </source>
</evidence>
<dbReference type="Pfam" id="PF07690">
    <property type="entry name" value="MFS_1"/>
    <property type="match status" value="1"/>
</dbReference>
<feature type="transmembrane region" description="Helical" evidence="7">
    <location>
        <begin position="299"/>
        <end position="318"/>
    </location>
</feature>
<evidence type="ECO:0000313" key="9">
    <source>
        <dbReference type="EMBL" id="OAA88325.1"/>
    </source>
</evidence>
<evidence type="ECO:0000259" key="8">
    <source>
        <dbReference type="PROSITE" id="PS50850"/>
    </source>
</evidence>
<dbReference type="InterPro" id="IPR036259">
    <property type="entry name" value="MFS_trans_sf"/>
</dbReference>
<reference evidence="10 12" key="2">
    <citation type="journal article" date="2016" name="Front. Microbiol.">
        <title>Industrial Acetogenic Biocatalysts: A Comparative Metabolic and Genomic Analysis.</title>
        <authorList>
            <person name="Bengelsdorf F."/>
            <person name="Poehlein A."/>
            <person name="Sonja S."/>
            <person name="Erz C."/>
            <person name="Hummel T."/>
            <person name="Hoffmeister S."/>
            <person name="Daniel R."/>
            <person name="Durre P."/>
        </authorList>
    </citation>
    <scope>NUCLEOTIDE SEQUENCE [LARGE SCALE GENOMIC DNA]</scope>
    <source>
        <strain evidence="10 12">PTA-10522</strain>
    </source>
</reference>
<feature type="transmembrane region" description="Helical" evidence="7">
    <location>
        <begin position="271"/>
        <end position="287"/>
    </location>
</feature>
<dbReference type="PROSITE" id="PS50850">
    <property type="entry name" value="MFS"/>
    <property type="match status" value="1"/>
</dbReference>
<dbReference type="EMBL" id="LITQ01000037">
    <property type="protein sequence ID" value="OAA88325.1"/>
    <property type="molecule type" value="Genomic_DNA"/>
</dbReference>
<organism evidence="9 11">
    <name type="scientific">Clostridium coskatii</name>
    <dbReference type="NCBI Taxonomy" id="1705578"/>
    <lineage>
        <taxon>Bacteria</taxon>
        <taxon>Bacillati</taxon>
        <taxon>Bacillota</taxon>
        <taxon>Clostridia</taxon>
        <taxon>Eubacteriales</taxon>
        <taxon>Clostridiaceae</taxon>
        <taxon>Clostridium</taxon>
    </lineage>
</organism>
<dbReference type="InterPro" id="IPR011701">
    <property type="entry name" value="MFS"/>
</dbReference>
<feature type="transmembrane region" description="Helical" evidence="7">
    <location>
        <begin position="104"/>
        <end position="123"/>
    </location>
</feature>
<feature type="transmembrane region" description="Helical" evidence="7">
    <location>
        <begin position="72"/>
        <end position="92"/>
    </location>
</feature>
<protein>
    <submittedName>
        <fullName evidence="9">Inner membrane transport protein YajR</fullName>
    </submittedName>
</protein>
<dbReference type="PANTHER" id="PTHR23517:SF2">
    <property type="entry name" value="MULTIDRUG RESISTANCE PROTEIN MDTH"/>
    <property type="match status" value="1"/>
</dbReference>
<dbReference type="SUPFAM" id="SSF103473">
    <property type="entry name" value="MFS general substrate transporter"/>
    <property type="match status" value="1"/>
</dbReference>
<keyword evidence="6 7" id="KW-0472">Membrane</keyword>
<proteinExistence type="predicted"/>
<keyword evidence="12" id="KW-1185">Reference proteome</keyword>
<dbReference type="GO" id="GO:0022857">
    <property type="term" value="F:transmembrane transporter activity"/>
    <property type="evidence" value="ECO:0007669"/>
    <property type="project" value="InterPro"/>
</dbReference>
<comment type="caution">
    <text evidence="9">The sequence shown here is derived from an EMBL/GenBank/DDBJ whole genome shotgun (WGS) entry which is preliminary data.</text>
</comment>
<keyword evidence="2" id="KW-0813">Transport</keyword>
<evidence type="ECO:0000256" key="6">
    <source>
        <dbReference type="ARBA" id="ARBA00023136"/>
    </source>
</evidence>
<feature type="transmembrane region" description="Helical" evidence="7">
    <location>
        <begin position="36"/>
        <end position="60"/>
    </location>
</feature>
<dbReference type="Proteomes" id="UP000093694">
    <property type="component" value="Unassembled WGS sequence"/>
</dbReference>
<dbReference type="GO" id="GO:0005886">
    <property type="term" value="C:plasma membrane"/>
    <property type="evidence" value="ECO:0007669"/>
    <property type="project" value="UniProtKB-SubCell"/>
</dbReference>
<dbReference type="PANTHER" id="PTHR23517">
    <property type="entry name" value="RESISTANCE PROTEIN MDTM, PUTATIVE-RELATED-RELATED"/>
    <property type="match status" value="1"/>
</dbReference>
<gene>
    <name evidence="9" type="primary">yajR_1</name>
    <name evidence="10" type="ORF">CLCOS_22790</name>
    <name evidence="9" type="ORF">WX73_02614</name>
</gene>
<dbReference type="InterPro" id="IPR050171">
    <property type="entry name" value="MFS_Transporters"/>
</dbReference>
<dbReference type="Proteomes" id="UP000077384">
    <property type="component" value="Unassembled WGS sequence"/>
</dbReference>
<dbReference type="AlphaFoldDB" id="A0A168PVL4"/>
<evidence type="ECO:0000313" key="10">
    <source>
        <dbReference type="EMBL" id="OBR93671.1"/>
    </source>
</evidence>
<feature type="transmembrane region" description="Helical" evidence="7">
    <location>
        <begin position="161"/>
        <end position="180"/>
    </location>
</feature>
<evidence type="ECO:0000256" key="1">
    <source>
        <dbReference type="ARBA" id="ARBA00004651"/>
    </source>
</evidence>
<feature type="transmembrane region" description="Helical" evidence="7">
    <location>
        <begin position="366"/>
        <end position="383"/>
    </location>
</feature>
<dbReference type="InterPro" id="IPR020846">
    <property type="entry name" value="MFS_dom"/>
</dbReference>
<evidence type="ECO:0000256" key="4">
    <source>
        <dbReference type="ARBA" id="ARBA00022692"/>
    </source>
</evidence>
<keyword evidence="4 7" id="KW-0812">Transmembrane</keyword>
<evidence type="ECO:0000256" key="2">
    <source>
        <dbReference type="ARBA" id="ARBA00022448"/>
    </source>
</evidence>
<sequence length="418" mass="46744">MYHISFYSVNLDERKLYFYNFCGVIMENISTKNNEMLSVIMLSLVLALRQMAMTIVSPFISVYSKSLLYNTPLLAGLALGIFGLTQAIFQIPFGALSDKYGNKIMMLIGILQVDIGLVVAFLAKNIYVFIFARALQGSGAILGVGYSWVSSMVTKDKEIKALSILGAFVSCAAALSFALGPIIHNFLPVNKMFLICALLIFVNWLYILLFLEDSKNYTNKIKNSFKENFRILVKNKTFIILNKAAFCNNFMMMAVFYVLPIYLSNVTGINGMWRIFIPSIIIAIIFMKKAIRYMKKYGSNIILAAAFTVSSLSIFFYFQKTSYIFLLLGTIFFFCGYMCLTTILATNVNNIVKDDLRGTANGIFNSFQYIGSFAGSIAAGALWGFSQRITLIIIIFTGLGGIFTIIFSKSNIKEEGKI</sequence>
<evidence type="ECO:0000313" key="12">
    <source>
        <dbReference type="Proteomes" id="UP000093694"/>
    </source>
</evidence>
<dbReference type="Gene3D" id="1.20.1250.20">
    <property type="entry name" value="MFS general substrate transporter like domains"/>
    <property type="match status" value="1"/>
</dbReference>
<evidence type="ECO:0000256" key="3">
    <source>
        <dbReference type="ARBA" id="ARBA00022475"/>
    </source>
</evidence>
<dbReference type="CDD" id="cd17472">
    <property type="entry name" value="MFS_YajR_like"/>
    <property type="match status" value="1"/>
</dbReference>
<feature type="transmembrane region" description="Helical" evidence="7">
    <location>
        <begin position="240"/>
        <end position="259"/>
    </location>
</feature>
<keyword evidence="3" id="KW-1003">Cell membrane</keyword>
<feature type="transmembrane region" description="Helical" evidence="7">
    <location>
        <begin position="389"/>
        <end position="408"/>
    </location>
</feature>
<dbReference type="EMBL" id="LROR01000051">
    <property type="protein sequence ID" value="OBR93671.1"/>
    <property type="molecule type" value="Genomic_DNA"/>
</dbReference>
<keyword evidence="5 7" id="KW-1133">Transmembrane helix</keyword>
<accession>A0A168PVL4</accession>
<evidence type="ECO:0000256" key="5">
    <source>
        <dbReference type="ARBA" id="ARBA00022989"/>
    </source>
</evidence>
<evidence type="ECO:0000256" key="7">
    <source>
        <dbReference type="SAM" id="Phobius"/>
    </source>
</evidence>
<dbReference type="PATRIC" id="fig|1705578.3.peg.2880"/>
<feature type="transmembrane region" description="Helical" evidence="7">
    <location>
        <begin position="324"/>
        <end position="345"/>
    </location>
</feature>
<name>A0A168PVL4_9CLOT</name>
<feature type="domain" description="Major facilitator superfamily (MFS) profile" evidence="8">
    <location>
        <begin position="38"/>
        <end position="412"/>
    </location>
</feature>
<comment type="subcellular location">
    <subcellularLocation>
        <location evidence="1">Cell membrane</location>
        <topology evidence="1">Multi-pass membrane protein</topology>
    </subcellularLocation>
</comment>